<dbReference type="Proteomes" id="UP000194131">
    <property type="component" value="Unassembled WGS sequence"/>
</dbReference>
<evidence type="ECO:0000313" key="1">
    <source>
        <dbReference type="EMBL" id="OSX91008.1"/>
    </source>
</evidence>
<protein>
    <submittedName>
        <fullName evidence="1">Uncharacterized protein</fullName>
    </submittedName>
</protein>
<name>A0AAP7W600_BACMY</name>
<proteinExistence type="predicted"/>
<accession>A0AAP7W600</accession>
<sequence length="121" mass="13268">MFDKLKDTVENNVEAMDQLYEKFIRQIENTPIIGQYHNYKKGKNEAVLDEPKGILNTILHPIDSVEGEVKIPLPFIDDWKLVVGGDVAYGSIGGEAKVGLKSELSVGLGPVGLGIKFGVEK</sequence>
<gene>
    <name evidence="1" type="ORF">S3E15_01374</name>
</gene>
<organism evidence="1 2">
    <name type="scientific">Bacillus mycoides</name>
    <dbReference type="NCBI Taxonomy" id="1405"/>
    <lineage>
        <taxon>Bacteria</taxon>
        <taxon>Bacillati</taxon>
        <taxon>Bacillota</taxon>
        <taxon>Bacilli</taxon>
        <taxon>Bacillales</taxon>
        <taxon>Bacillaceae</taxon>
        <taxon>Bacillus</taxon>
        <taxon>Bacillus cereus group</taxon>
    </lineage>
</organism>
<evidence type="ECO:0000313" key="2">
    <source>
        <dbReference type="Proteomes" id="UP000194131"/>
    </source>
</evidence>
<reference evidence="1 2" key="1">
    <citation type="submission" date="2016-12" db="EMBL/GenBank/DDBJ databases">
        <title>Genome Sequences of Twelve Sporeforming Bacillus Species Isolated from Foods.</title>
        <authorList>
            <person name="De Jong A."/>
            <person name="Holsappel S."/>
            <person name="Kuipers O.P."/>
        </authorList>
    </citation>
    <scope>NUCLEOTIDE SEQUENCE [LARGE SCALE GENOMIC DNA]</scope>
    <source>
        <strain evidence="1 2">S3E15</strain>
    </source>
</reference>
<comment type="caution">
    <text evidence="1">The sequence shown here is derived from an EMBL/GenBank/DDBJ whole genome shotgun (WGS) entry which is preliminary data.</text>
</comment>
<dbReference type="EMBL" id="MRWU01000013">
    <property type="protein sequence ID" value="OSX91008.1"/>
    <property type="molecule type" value="Genomic_DNA"/>
</dbReference>
<dbReference type="AlphaFoldDB" id="A0AAP7W600"/>